<comment type="subcellular location">
    <subcellularLocation>
        <location evidence="13">Cytoplasm</location>
    </subcellularLocation>
</comment>
<dbReference type="InterPro" id="IPR015422">
    <property type="entry name" value="PyrdxlP-dep_Trfase_small"/>
</dbReference>
<comment type="subunit">
    <text evidence="13">Homodimer.</text>
</comment>
<keyword evidence="7 13" id="KW-0808">Transferase</keyword>
<comment type="catalytic activity">
    <reaction evidence="12 13">
        <text>O-phospho-L-serine + 2-oxoglutarate = 3-phosphooxypyruvate + L-glutamate</text>
        <dbReference type="Rhea" id="RHEA:14329"/>
        <dbReference type="ChEBI" id="CHEBI:16810"/>
        <dbReference type="ChEBI" id="CHEBI:18110"/>
        <dbReference type="ChEBI" id="CHEBI:29985"/>
        <dbReference type="ChEBI" id="CHEBI:57524"/>
        <dbReference type="EC" id="2.6.1.52"/>
    </reaction>
</comment>
<dbReference type="GO" id="GO:0005737">
    <property type="term" value="C:cytoplasm"/>
    <property type="evidence" value="ECO:0007669"/>
    <property type="project" value="UniProtKB-SubCell"/>
</dbReference>
<feature type="binding site" evidence="13">
    <location>
        <position position="159"/>
    </location>
    <ligand>
        <name>pyridoxal 5'-phosphate</name>
        <dbReference type="ChEBI" id="CHEBI:597326"/>
    </ligand>
</feature>
<dbReference type="Pfam" id="PF00266">
    <property type="entry name" value="Aminotran_5"/>
    <property type="match status" value="1"/>
</dbReference>
<dbReference type="Gene3D" id="3.40.640.10">
    <property type="entry name" value="Type I PLP-dependent aspartate aminotransferase-like (Major domain)"/>
    <property type="match status" value="1"/>
</dbReference>
<dbReference type="InterPro" id="IPR015424">
    <property type="entry name" value="PyrdxlP-dep_Trfase"/>
</dbReference>
<evidence type="ECO:0000313" key="16">
    <source>
        <dbReference type="Proteomes" id="UP000275749"/>
    </source>
</evidence>
<dbReference type="UniPathway" id="UPA00135">
    <property type="reaction ID" value="UER00197"/>
</dbReference>
<feature type="binding site" evidence="13">
    <location>
        <position position="113"/>
    </location>
    <ligand>
        <name>pyridoxal 5'-phosphate</name>
        <dbReference type="ChEBI" id="CHEBI:597326"/>
    </ligand>
</feature>
<dbReference type="InterPro" id="IPR006272">
    <property type="entry name" value="Pser_aminoTfrase_mycobac"/>
</dbReference>
<evidence type="ECO:0000313" key="15">
    <source>
        <dbReference type="EMBL" id="ROR55001.1"/>
    </source>
</evidence>
<comment type="caution">
    <text evidence="15">The sequence shown here is derived from an EMBL/GenBank/DDBJ whole genome shotgun (WGS) entry which is preliminary data.</text>
</comment>
<evidence type="ECO:0000256" key="1">
    <source>
        <dbReference type="ARBA" id="ARBA00003483"/>
    </source>
</evidence>
<comment type="catalytic activity">
    <reaction evidence="11 13">
        <text>4-(phosphooxy)-L-threonine + 2-oxoglutarate = (R)-3-hydroxy-2-oxo-4-phosphooxybutanoate + L-glutamate</text>
        <dbReference type="Rhea" id="RHEA:16573"/>
        <dbReference type="ChEBI" id="CHEBI:16810"/>
        <dbReference type="ChEBI" id="CHEBI:29985"/>
        <dbReference type="ChEBI" id="CHEBI:58452"/>
        <dbReference type="ChEBI" id="CHEBI:58538"/>
        <dbReference type="EC" id="2.6.1.52"/>
    </reaction>
</comment>
<sequence>MGGHPDERLTVTHLTIPADLLPAEGHFGSGPSKVRPEQISALAARGAGLFGGSHRQPPVKDLVRSVQEGLAELFQMPDGYQVVLGNGGATAFWDIATFGLVHNRAQHLVLGEFSRKFCKETTRAPFLADPEVIEVPAGQGVAPHATAGVDLYAWPHNETSTGVMLPVQRVEGADEDALVVIDATSGAAGLPVDLNQCDVYYFSPQKGFASEGGLWFAIMSPRALERARQIAATDRWIPDFLSLTTAIDNSAKNQTYNTPAIAPLILMDEQLHWLNEQGGLAWADARTRDSSQRLYQWAEQTEWASPFVADPAFRSQVVGTVDLDASIDAAAVVQALAANGVLDVFPYRALKRNQIRVGMFPAVDPEDVTRLTRCVDFVVANS</sequence>
<evidence type="ECO:0000256" key="10">
    <source>
        <dbReference type="ARBA" id="ARBA00023299"/>
    </source>
</evidence>
<evidence type="ECO:0000256" key="4">
    <source>
        <dbReference type="ARBA" id="ARBA00022490"/>
    </source>
</evidence>
<dbReference type="InterPro" id="IPR000192">
    <property type="entry name" value="Aminotrans_V_dom"/>
</dbReference>
<evidence type="ECO:0000256" key="2">
    <source>
        <dbReference type="ARBA" id="ARBA00005099"/>
    </source>
</evidence>
<evidence type="ECO:0000259" key="14">
    <source>
        <dbReference type="Pfam" id="PF00266"/>
    </source>
</evidence>
<dbReference type="GO" id="GO:0004648">
    <property type="term" value="F:O-phospho-L-serine:2-oxoglutarate aminotransferase activity"/>
    <property type="evidence" value="ECO:0007669"/>
    <property type="project" value="UniProtKB-UniRule"/>
</dbReference>
<evidence type="ECO:0000256" key="9">
    <source>
        <dbReference type="ARBA" id="ARBA00023096"/>
    </source>
</evidence>
<keyword evidence="4 13" id="KW-0963">Cytoplasm</keyword>
<feature type="binding site" evidence="13">
    <location>
        <begin position="89"/>
        <end position="90"/>
    </location>
    <ligand>
        <name>pyridoxal 5'-phosphate</name>
        <dbReference type="ChEBI" id="CHEBI:597326"/>
    </ligand>
</feature>
<name>A0A3N1ZVX2_9ACTN</name>
<dbReference type="Proteomes" id="UP000275749">
    <property type="component" value="Unassembled WGS sequence"/>
</dbReference>
<dbReference type="AlphaFoldDB" id="A0A3N1ZVX2"/>
<evidence type="ECO:0000256" key="8">
    <source>
        <dbReference type="ARBA" id="ARBA00022898"/>
    </source>
</evidence>
<evidence type="ECO:0000256" key="12">
    <source>
        <dbReference type="ARBA" id="ARBA00049007"/>
    </source>
</evidence>
<feature type="modified residue" description="N6-(pyridoxal phosphate)lysine" evidence="13">
    <location>
        <position position="206"/>
    </location>
</feature>
<evidence type="ECO:0000256" key="7">
    <source>
        <dbReference type="ARBA" id="ARBA00022679"/>
    </source>
</evidence>
<dbReference type="EMBL" id="RKHG01000001">
    <property type="protein sequence ID" value="ROR55001.1"/>
    <property type="molecule type" value="Genomic_DNA"/>
</dbReference>
<dbReference type="GO" id="GO:0019265">
    <property type="term" value="P:glycine biosynthetic process, by transamination of glyoxylate"/>
    <property type="evidence" value="ECO:0007669"/>
    <property type="project" value="TreeGrafter"/>
</dbReference>
<comment type="similarity">
    <text evidence="3 13">Belongs to the class-V pyridoxal-phosphate-dependent aminotransferase family. SerC subfamily.</text>
</comment>
<dbReference type="InterPro" id="IPR015421">
    <property type="entry name" value="PyrdxlP-dep_Trfase_major"/>
</dbReference>
<keyword evidence="6 13" id="KW-0028">Amino-acid biosynthesis</keyword>
<dbReference type="InterPro" id="IPR022278">
    <property type="entry name" value="Pser_aminoTfrase"/>
</dbReference>
<dbReference type="PIRSF" id="PIRSF000525">
    <property type="entry name" value="SerC"/>
    <property type="match status" value="1"/>
</dbReference>
<comment type="caution">
    <text evidence="13">Lacks conserved residue(s) required for the propagation of feature annotation.</text>
</comment>
<gene>
    <name evidence="13" type="primary">serC</name>
    <name evidence="15" type="ORF">EDD41_2244</name>
</gene>
<dbReference type="SUPFAM" id="SSF53383">
    <property type="entry name" value="PLP-dependent transferases"/>
    <property type="match status" value="1"/>
</dbReference>
<feature type="binding site" evidence="13">
    <location>
        <position position="55"/>
    </location>
    <ligand>
        <name>L-glutamate</name>
        <dbReference type="ChEBI" id="CHEBI:29985"/>
    </ligand>
</feature>
<keyword evidence="5 13" id="KW-0032">Aminotransferase</keyword>
<dbReference type="GO" id="GO:0008453">
    <property type="term" value="F:alanine-glyoxylate transaminase activity"/>
    <property type="evidence" value="ECO:0007669"/>
    <property type="project" value="TreeGrafter"/>
</dbReference>
<keyword evidence="8 13" id="KW-0663">Pyridoxal phosphate</keyword>
<evidence type="ECO:0000256" key="6">
    <source>
        <dbReference type="ARBA" id="ARBA00022605"/>
    </source>
</evidence>
<evidence type="ECO:0000256" key="5">
    <source>
        <dbReference type="ARBA" id="ARBA00022576"/>
    </source>
</evidence>
<evidence type="ECO:0000256" key="11">
    <source>
        <dbReference type="ARBA" id="ARBA00047630"/>
    </source>
</evidence>
<proteinExistence type="inferred from homology"/>
<dbReference type="Gene3D" id="3.90.1150.10">
    <property type="entry name" value="Aspartate Aminotransferase, domain 1"/>
    <property type="match status" value="1"/>
</dbReference>
<protein>
    <recommendedName>
        <fullName evidence="13">Phosphoserine aminotransferase</fullName>
        <ecNumber evidence="13">2.6.1.52</ecNumber>
    </recommendedName>
    <alternativeName>
        <fullName evidence="13">Phosphohydroxythreonine aminotransferase</fullName>
        <shortName evidence="13">PSAT</shortName>
    </alternativeName>
</protein>
<dbReference type="GO" id="GO:0008615">
    <property type="term" value="P:pyridoxine biosynthetic process"/>
    <property type="evidence" value="ECO:0007669"/>
    <property type="project" value="UniProtKB-UniRule"/>
</dbReference>
<comment type="function">
    <text evidence="1 13">Catalyzes the reversible conversion of 3-phosphohydroxypyruvate to phosphoserine and of 3-hydroxy-2-oxo-4-phosphonooxybutanoate to phosphohydroxythreonine.</text>
</comment>
<feature type="binding site" evidence="13">
    <location>
        <position position="182"/>
    </location>
    <ligand>
        <name>pyridoxal 5'-phosphate</name>
        <dbReference type="ChEBI" id="CHEBI:597326"/>
    </ligand>
</feature>
<dbReference type="NCBIfam" id="TIGR01366">
    <property type="entry name" value="serC_3"/>
    <property type="match status" value="1"/>
</dbReference>
<dbReference type="PANTHER" id="PTHR21152:SF40">
    <property type="entry name" value="ALANINE--GLYOXYLATE AMINOTRANSFERASE"/>
    <property type="match status" value="1"/>
</dbReference>
<feature type="binding site" evidence="13">
    <location>
        <begin position="257"/>
        <end position="258"/>
    </location>
    <ligand>
        <name>pyridoxal 5'-phosphate</name>
        <dbReference type="ChEBI" id="CHEBI:597326"/>
    </ligand>
</feature>
<evidence type="ECO:0000256" key="3">
    <source>
        <dbReference type="ARBA" id="ARBA00006904"/>
    </source>
</evidence>
<comment type="pathway">
    <text evidence="13">Cofactor biosynthesis; pyridoxine 5'-phosphate biosynthesis; pyridoxine 5'-phosphate from D-erythrose 4-phosphate: step 3/5.</text>
</comment>
<dbReference type="HAMAP" id="MF_00160">
    <property type="entry name" value="SerC_aminotrans_5"/>
    <property type="match status" value="1"/>
</dbReference>
<dbReference type="PANTHER" id="PTHR21152">
    <property type="entry name" value="AMINOTRANSFERASE CLASS V"/>
    <property type="match status" value="1"/>
</dbReference>
<dbReference type="GO" id="GO:0004760">
    <property type="term" value="F:L-serine-pyruvate transaminase activity"/>
    <property type="evidence" value="ECO:0007669"/>
    <property type="project" value="TreeGrafter"/>
</dbReference>
<organism evidence="15 16">
    <name type="scientific">Luteococcus japonicus</name>
    <dbReference type="NCBI Taxonomy" id="33984"/>
    <lineage>
        <taxon>Bacteria</taxon>
        <taxon>Bacillati</taxon>
        <taxon>Actinomycetota</taxon>
        <taxon>Actinomycetes</taxon>
        <taxon>Propionibacteriales</taxon>
        <taxon>Propionibacteriaceae</taxon>
        <taxon>Luteococcus</taxon>
    </lineage>
</organism>
<feature type="binding site" evidence="13">
    <location>
        <position position="205"/>
    </location>
    <ligand>
        <name>pyridoxal 5'-phosphate</name>
        <dbReference type="ChEBI" id="CHEBI:597326"/>
    </ligand>
</feature>
<dbReference type="GO" id="GO:0006564">
    <property type="term" value="P:L-serine biosynthetic process"/>
    <property type="evidence" value="ECO:0007669"/>
    <property type="project" value="UniProtKB-UniRule"/>
</dbReference>
<dbReference type="EC" id="2.6.1.52" evidence="13"/>
<reference evidence="15 16" key="1">
    <citation type="submission" date="2018-11" db="EMBL/GenBank/DDBJ databases">
        <title>Sequencing the genomes of 1000 actinobacteria strains.</title>
        <authorList>
            <person name="Klenk H.-P."/>
        </authorList>
    </citation>
    <scope>NUCLEOTIDE SEQUENCE [LARGE SCALE GENOMIC DNA]</scope>
    <source>
        <strain evidence="15 16">DSM 10546</strain>
    </source>
</reference>
<evidence type="ECO:0000256" key="13">
    <source>
        <dbReference type="HAMAP-Rule" id="MF_00160"/>
    </source>
</evidence>
<accession>A0A3N1ZVX2</accession>
<keyword evidence="9 13" id="KW-0664">Pyridoxine biosynthesis</keyword>
<comment type="cofactor">
    <cofactor evidence="13">
        <name>pyridoxal 5'-phosphate</name>
        <dbReference type="ChEBI" id="CHEBI:597326"/>
    </cofactor>
    <text evidence="13">Binds 1 pyridoxal phosphate per subunit.</text>
</comment>
<dbReference type="GO" id="GO:0030170">
    <property type="term" value="F:pyridoxal phosphate binding"/>
    <property type="evidence" value="ECO:0007669"/>
    <property type="project" value="UniProtKB-UniRule"/>
</dbReference>
<dbReference type="UniPathway" id="UPA00244">
    <property type="reaction ID" value="UER00311"/>
</dbReference>
<keyword evidence="10 13" id="KW-0718">Serine biosynthesis</keyword>
<comment type="pathway">
    <text evidence="2 13">Amino-acid biosynthesis; L-serine biosynthesis; L-serine from 3-phospho-D-glycerate: step 2/3.</text>
</comment>
<feature type="domain" description="Aminotransferase class V" evidence="14">
    <location>
        <begin position="149"/>
        <end position="341"/>
    </location>
</feature>